<evidence type="ECO:0000313" key="1">
    <source>
        <dbReference type="EMBL" id="KXB32577.1"/>
    </source>
</evidence>
<protein>
    <submittedName>
        <fullName evidence="1">Uncharacterized protein</fullName>
    </submittedName>
</protein>
<dbReference type="Proteomes" id="UP000070186">
    <property type="component" value="Unassembled WGS sequence"/>
</dbReference>
<dbReference type="AlphaFoldDB" id="A0A133XNR8"/>
<keyword evidence="2" id="KW-1185">Reference proteome</keyword>
<evidence type="ECO:0000313" key="2">
    <source>
        <dbReference type="Proteomes" id="UP000070186"/>
    </source>
</evidence>
<sequence length="268" mass="31048">MTKTRGGQKKHWAEKVRVWTWYYEVKRLCQWSDYALDMEFAWAHKDKDTELTVNRPRTFEWIRKKARKPAGRDMRWRSMDALVEAVDRHPDFKGTRALYNAQLWALLQESSVSPELVQQRIDQLLVVHNLVQQNPITIPGMSELIAEYGLGPVFDRCLRLSMGKMSRVSGIALAWSAYLQAEPSHSREVRAVLEAILDNRLDDFFRIYLPHDNFSSYTKAIKVLLQTRLNLSNANIVGYGHTEVVGRWPIIPESFVNGISERDIFGVA</sequence>
<name>A0A133XNR8_9RHOO</name>
<organism evidence="1 2">
    <name type="scientific">Dechloromonas denitrificans</name>
    <dbReference type="NCBI Taxonomy" id="281362"/>
    <lineage>
        <taxon>Bacteria</taxon>
        <taxon>Pseudomonadati</taxon>
        <taxon>Pseudomonadota</taxon>
        <taxon>Betaproteobacteria</taxon>
        <taxon>Rhodocyclales</taxon>
        <taxon>Azonexaceae</taxon>
        <taxon>Dechloromonas</taxon>
    </lineage>
</organism>
<proteinExistence type="predicted"/>
<comment type="caution">
    <text evidence="1">The sequence shown here is derived from an EMBL/GenBank/DDBJ whole genome shotgun (WGS) entry which is preliminary data.</text>
</comment>
<dbReference type="RefSeq" id="WP_066880211.1">
    <property type="nucleotide sequence ID" value="NZ_LODL01000005.1"/>
</dbReference>
<gene>
    <name evidence="1" type="ORF">AT959_02540</name>
</gene>
<dbReference type="EMBL" id="LODL01000005">
    <property type="protein sequence ID" value="KXB32577.1"/>
    <property type="molecule type" value="Genomic_DNA"/>
</dbReference>
<accession>A0A133XNR8</accession>
<reference evidence="1 2" key="1">
    <citation type="submission" date="2015-12" db="EMBL/GenBank/DDBJ databases">
        <title>Nitrous oxide reduction kinetics distinguish bacteria harboring typical versus atypical NosZ.</title>
        <authorList>
            <person name="Yoon S."/>
            <person name="Nissen S."/>
            <person name="Park D."/>
            <person name="Sanford R.A."/>
            <person name="Loeffler F.E."/>
        </authorList>
    </citation>
    <scope>NUCLEOTIDE SEQUENCE [LARGE SCALE GENOMIC DNA]</scope>
    <source>
        <strain evidence="1 2">ATCC BAA-841</strain>
    </source>
</reference>